<gene>
    <name evidence="2" type="ORF">CRIB_343</name>
</gene>
<sequence length="183" mass="19968">MTKYNKTYKMIYIGILVSMALVLSLIERMLPIPFIAPGAKLGLANLIIVISVYTLDSYKDSFIVLILRMLLSSLLGGSISSLLYSISGGVLSFIITILVKHLGGRYVSIIGVSTSAAVFHNVGQLFAASIIFKNLNIFLYLPILSIAGIGTGIFIGLSANYILNHFSKVSYFNKKLNLDKIKI</sequence>
<dbReference type="InterPro" id="IPR014535">
    <property type="entry name" value="Hpre_diP_synt_I"/>
</dbReference>
<keyword evidence="1" id="KW-0812">Transmembrane</keyword>
<name>A0A1V1HYP7_9FIRM</name>
<keyword evidence="3" id="KW-1185">Reference proteome</keyword>
<reference evidence="2 3" key="1">
    <citation type="submission" date="2014-04" db="EMBL/GenBank/DDBJ databases">
        <authorList>
            <person name="Hornung B.V."/>
        </authorList>
    </citation>
    <scope>NUCLEOTIDE SEQUENCE [LARGE SCALE GENOMIC DNA]</scope>
    <source>
        <strain evidence="2 3">CRIB</strain>
    </source>
</reference>
<evidence type="ECO:0000313" key="2">
    <source>
        <dbReference type="EMBL" id="CED93100.1"/>
    </source>
</evidence>
<accession>A0A1V1HYP7</accession>
<dbReference type="EMBL" id="LN555523">
    <property type="protein sequence ID" value="CED93100.1"/>
    <property type="molecule type" value="Genomic_DNA"/>
</dbReference>
<dbReference type="InterPro" id="IPR010898">
    <property type="entry name" value="Hpre_diP_synth_I"/>
</dbReference>
<evidence type="ECO:0000256" key="1">
    <source>
        <dbReference type="SAM" id="Phobius"/>
    </source>
</evidence>
<keyword evidence="1" id="KW-1133">Transmembrane helix</keyword>
<dbReference type="RefSeq" id="WP_180702848.1">
    <property type="nucleotide sequence ID" value="NZ_CAOQMS010000001.1"/>
</dbReference>
<feature type="transmembrane region" description="Helical" evidence="1">
    <location>
        <begin position="106"/>
        <end position="131"/>
    </location>
</feature>
<dbReference type="PIRSF" id="PIRSF027391">
    <property type="entry name" value="Hpre_diP_synt_I"/>
    <property type="match status" value="1"/>
</dbReference>
<dbReference type="AlphaFoldDB" id="A0A1V1HYP7"/>
<dbReference type="KEGG" id="ril:CRIB_343"/>
<keyword evidence="1" id="KW-0472">Membrane</keyword>
<proteinExistence type="predicted"/>
<evidence type="ECO:0000313" key="3">
    <source>
        <dbReference type="Proteomes" id="UP000245622"/>
    </source>
</evidence>
<feature type="transmembrane region" description="Helical" evidence="1">
    <location>
        <begin position="32"/>
        <end position="53"/>
    </location>
</feature>
<protein>
    <submittedName>
        <fullName evidence="2">Heptaprenyl diphosphate synthase component I</fullName>
    </submittedName>
</protein>
<dbReference type="Pfam" id="PF07456">
    <property type="entry name" value="Hpre_diP_synt_I"/>
    <property type="match status" value="1"/>
</dbReference>
<feature type="transmembrane region" description="Helical" evidence="1">
    <location>
        <begin position="137"/>
        <end position="163"/>
    </location>
</feature>
<feature type="transmembrane region" description="Helical" evidence="1">
    <location>
        <begin position="7"/>
        <end position="26"/>
    </location>
</feature>
<organism evidence="2 3">
    <name type="scientific">Romboutsia ilealis</name>
    <dbReference type="NCBI Taxonomy" id="1115758"/>
    <lineage>
        <taxon>Bacteria</taxon>
        <taxon>Bacillati</taxon>
        <taxon>Bacillota</taxon>
        <taxon>Clostridia</taxon>
        <taxon>Peptostreptococcales</taxon>
        <taxon>Peptostreptococcaceae</taxon>
        <taxon>Romboutsia</taxon>
    </lineage>
</organism>
<dbReference type="Gene3D" id="1.10.1760.20">
    <property type="match status" value="1"/>
</dbReference>
<dbReference type="Proteomes" id="UP000245622">
    <property type="component" value="Chromosome 1"/>
</dbReference>
<feature type="transmembrane region" description="Helical" evidence="1">
    <location>
        <begin position="82"/>
        <end position="99"/>
    </location>
</feature>